<gene>
    <name evidence="1" type="ORF">JMJ77_001076</name>
</gene>
<proteinExistence type="predicted"/>
<dbReference type="AlphaFoldDB" id="A0A9P7RAM4"/>
<accession>A0A9P7RAM4</accession>
<reference evidence="1" key="1">
    <citation type="submission" date="2021-05" db="EMBL/GenBank/DDBJ databases">
        <title>Comparative genomics of three Colletotrichum scovillei strains and genetic complementation revealed genes involved fungal growth and virulence on chili pepper.</title>
        <authorList>
            <person name="Hsieh D.-K."/>
            <person name="Chuang S.-C."/>
            <person name="Chen C.-Y."/>
            <person name="Chao Y.-T."/>
            <person name="Lu M.-Y.J."/>
            <person name="Lee M.-H."/>
            <person name="Shih M.-C."/>
        </authorList>
    </citation>
    <scope>NUCLEOTIDE SEQUENCE</scope>
    <source>
        <strain evidence="1">Coll-153</strain>
    </source>
</reference>
<evidence type="ECO:0000313" key="2">
    <source>
        <dbReference type="Proteomes" id="UP000699042"/>
    </source>
</evidence>
<dbReference type="EMBL" id="JAESDN010000003">
    <property type="protein sequence ID" value="KAG7054000.1"/>
    <property type="molecule type" value="Genomic_DNA"/>
</dbReference>
<name>A0A9P7RAM4_9PEZI</name>
<comment type="caution">
    <text evidence="1">The sequence shown here is derived from an EMBL/GenBank/DDBJ whole genome shotgun (WGS) entry which is preliminary data.</text>
</comment>
<keyword evidence="2" id="KW-1185">Reference proteome</keyword>
<sequence>MGEAVAAELFELDERKDITYTHKLAMREVVRRKPPPPEAFELAVRFSQFLSKIRGV</sequence>
<protein>
    <submittedName>
        <fullName evidence="1">Mitochondrion organization and biogenesis protein</fullName>
    </submittedName>
</protein>
<evidence type="ECO:0000313" key="1">
    <source>
        <dbReference type="EMBL" id="KAG7054000.1"/>
    </source>
</evidence>
<dbReference type="Proteomes" id="UP000699042">
    <property type="component" value="Unassembled WGS sequence"/>
</dbReference>
<organism evidence="1 2">
    <name type="scientific">Colletotrichum scovillei</name>
    <dbReference type="NCBI Taxonomy" id="1209932"/>
    <lineage>
        <taxon>Eukaryota</taxon>
        <taxon>Fungi</taxon>
        <taxon>Dikarya</taxon>
        <taxon>Ascomycota</taxon>
        <taxon>Pezizomycotina</taxon>
        <taxon>Sordariomycetes</taxon>
        <taxon>Hypocreomycetidae</taxon>
        <taxon>Glomerellales</taxon>
        <taxon>Glomerellaceae</taxon>
        <taxon>Colletotrichum</taxon>
        <taxon>Colletotrichum acutatum species complex</taxon>
    </lineage>
</organism>